<dbReference type="InterPro" id="IPR005560">
    <property type="entry name" value="Csp_YhjQ"/>
</dbReference>
<dbReference type="PANTHER" id="PTHR37310:SF1">
    <property type="entry name" value="CYTOPLASMIC PROTEIN"/>
    <property type="match status" value="1"/>
</dbReference>
<dbReference type="AlphaFoldDB" id="A0ABD5EPM5"/>
<name>A0ABD5EPM5_9ACTN</name>
<proteinExistence type="predicted"/>
<reference evidence="2" key="1">
    <citation type="submission" date="2023-07" db="EMBL/GenBank/DDBJ databases">
        <title>30 novel species of actinomycetes from the DSMZ collection.</title>
        <authorList>
            <person name="Nouioui I."/>
        </authorList>
    </citation>
    <scope>NUCLEOTIDE SEQUENCE [LARGE SCALE GENOMIC DNA]</scope>
    <source>
        <strain evidence="2">DSM 41981</strain>
    </source>
</reference>
<evidence type="ECO:0000313" key="1">
    <source>
        <dbReference type="EMBL" id="MDT0436652.1"/>
    </source>
</evidence>
<evidence type="ECO:0000313" key="2">
    <source>
        <dbReference type="Proteomes" id="UP001183535"/>
    </source>
</evidence>
<gene>
    <name evidence="1" type="ORF">RM877_18360</name>
</gene>
<sequence>MTSSTSEQELFRYLEERFGCAQAASDCARACAVRAGLLGPEGDGEQERVRRKGVLCAEVCDATCVVLSEQNRLDEAGVRAQLEWCRTVCLETAQALDGQPGGEKAARACRTCAQACVDFAALLTVW</sequence>
<dbReference type="EMBL" id="JAVRES010000008">
    <property type="protein sequence ID" value="MDT0436652.1"/>
    <property type="molecule type" value="Genomic_DNA"/>
</dbReference>
<dbReference type="RefSeq" id="WP_093830878.1">
    <property type="nucleotide sequence ID" value="NZ_JAVRES010000008.1"/>
</dbReference>
<dbReference type="Gene3D" id="1.20.1270.360">
    <property type="match status" value="1"/>
</dbReference>
<dbReference type="PANTHER" id="PTHR37310">
    <property type="entry name" value="CYTOPLASMIC PROTEIN-RELATED"/>
    <property type="match status" value="1"/>
</dbReference>
<keyword evidence="2" id="KW-1185">Reference proteome</keyword>
<protein>
    <submittedName>
        <fullName evidence="1">Ferredoxin</fullName>
    </submittedName>
</protein>
<accession>A0ABD5EPM5</accession>
<comment type="caution">
    <text evidence="1">The sequence shown here is derived from an EMBL/GenBank/DDBJ whole genome shotgun (WGS) entry which is preliminary data.</text>
</comment>
<dbReference type="Proteomes" id="UP001183535">
    <property type="component" value="Unassembled WGS sequence"/>
</dbReference>
<dbReference type="Pfam" id="PF03860">
    <property type="entry name" value="Csp"/>
    <property type="match status" value="1"/>
</dbReference>
<organism evidence="1 2">
    <name type="scientific">Streptomyces doudnae</name>
    <dbReference type="NCBI Taxonomy" id="3075536"/>
    <lineage>
        <taxon>Bacteria</taxon>
        <taxon>Bacillati</taxon>
        <taxon>Actinomycetota</taxon>
        <taxon>Actinomycetes</taxon>
        <taxon>Kitasatosporales</taxon>
        <taxon>Streptomycetaceae</taxon>
        <taxon>Streptomyces</taxon>
    </lineage>
</organism>